<evidence type="ECO:0000313" key="2">
    <source>
        <dbReference type="Proteomes" id="UP000660262"/>
    </source>
</evidence>
<gene>
    <name evidence="1" type="ORF">PPROV_000114300</name>
</gene>
<evidence type="ECO:0000313" key="1">
    <source>
        <dbReference type="EMBL" id="GHP02386.1"/>
    </source>
</evidence>
<protein>
    <recommendedName>
        <fullName evidence="3">O-fucosyltransferase family protein</fullName>
    </recommendedName>
</protein>
<comment type="caution">
    <text evidence="1">The sequence shown here is derived from an EMBL/GenBank/DDBJ whole genome shotgun (WGS) entry which is preliminary data.</text>
</comment>
<reference evidence="1" key="1">
    <citation type="submission" date="2020-10" db="EMBL/GenBank/DDBJ databases">
        <title>Unveiling of a novel bifunctional photoreceptor, Dualchrome1, isolated from a cosmopolitan green alga.</title>
        <authorList>
            <person name="Suzuki S."/>
            <person name="Kawachi M."/>
        </authorList>
    </citation>
    <scope>NUCLEOTIDE SEQUENCE</scope>
    <source>
        <strain evidence="1">NIES 2893</strain>
    </source>
</reference>
<evidence type="ECO:0008006" key="3">
    <source>
        <dbReference type="Google" id="ProtNLM"/>
    </source>
</evidence>
<dbReference type="GO" id="GO:0046921">
    <property type="term" value="F:alpha-(1-&gt;6)-fucosyltransferase activity"/>
    <property type="evidence" value="ECO:0007669"/>
    <property type="project" value="TreeGrafter"/>
</dbReference>
<proteinExistence type="predicted"/>
<organism evidence="1 2">
    <name type="scientific">Pycnococcus provasolii</name>
    <dbReference type="NCBI Taxonomy" id="41880"/>
    <lineage>
        <taxon>Eukaryota</taxon>
        <taxon>Viridiplantae</taxon>
        <taxon>Chlorophyta</taxon>
        <taxon>Pseudoscourfieldiophyceae</taxon>
        <taxon>Pseudoscourfieldiales</taxon>
        <taxon>Pycnococcaceae</taxon>
        <taxon>Pycnococcus</taxon>
    </lineage>
</organism>
<dbReference type="EMBL" id="BNJQ01000003">
    <property type="protein sequence ID" value="GHP02386.1"/>
    <property type="molecule type" value="Genomic_DNA"/>
</dbReference>
<name>A0A830H5C2_9CHLO</name>
<sequence length="218" mass="23646">MIAHVWRPNAELVQRASSVLSSAGWPEQAQAIGVHVRRGDACVDKRNNRKCFSWPDYAAHVKELVRDYGFNAVFVATDDAETATAALADADLKQLGVTVAIVNADRSFYGKVTKGERIEHRLAKGQGDTLKLGWDASVDLELLAQCQAFVGTFSSTLGRAAFMLQVARLGYVPPFASLDIAWCSAYHVPRGGKGLSAKVKEAAKVLDSVTGRMVNYDC</sequence>
<dbReference type="Proteomes" id="UP000660262">
    <property type="component" value="Unassembled WGS sequence"/>
</dbReference>
<dbReference type="GO" id="GO:0006487">
    <property type="term" value="P:protein N-linked glycosylation"/>
    <property type="evidence" value="ECO:0007669"/>
    <property type="project" value="TreeGrafter"/>
</dbReference>
<keyword evidence="2" id="KW-1185">Reference proteome</keyword>
<dbReference type="Gene3D" id="3.40.50.11350">
    <property type="match status" value="1"/>
</dbReference>
<dbReference type="OrthoDB" id="418905at2759"/>
<dbReference type="AlphaFoldDB" id="A0A830H5C2"/>
<dbReference type="PANTHER" id="PTHR13132">
    <property type="entry name" value="ALPHA- 1,6 -FUCOSYLTRANSFERASE"/>
    <property type="match status" value="1"/>
</dbReference>
<dbReference type="CDD" id="cd11296">
    <property type="entry name" value="O-FucT_like"/>
    <property type="match status" value="1"/>
</dbReference>
<accession>A0A830H5C2</accession>
<dbReference type="PANTHER" id="PTHR13132:SF29">
    <property type="entry name" value="ALPHA-(1,6)-FUCOSYLTRANSFERASE"/>
    <property type="match status" value="1"/>
</dbReference>